<evidence type="ECO:0000313" key="5">
    <source>
        <dbReference type="Proteomes" id="UP000008139"/>
    </source>
</evidence>
<proteinExistence type="inferred from homology"/>
<dbReference type="KEGG" id="hmr:Hipma_1457"/>
<keyword evidence="5" id="KW-1185">Reference proteome</keyword>
<dbReference type="EMBL" id="CP002606">
    <property type="protein sequence ID" value="AEA34413.1"/>
    <property type="molecule type" value="Genomic_DNA"/>
</dbReference>
<dbReference type="RefSeq" id="WP_013682442.1">
    <property type="nucleotide sequence ID" value="NC_015318.1"/>
</dbReference>
<dbReference type="Pfam" id="PF13083">
    <property type="entry name" value="KH_KhpA-B"/>
    <property type="match status" value="1"/>
</dbReference>
<organism evidence="4 5">
    <name type="scientific">Hippea maritima (strain ATCC 700847 / DSM 10411 / MH2)</name>
    <dbReference type="NCBI Taxonomy" id="760142"/>
    <lineage>
        <taxon>Bacteria</taxon>
        <taxon>Pseudomonadati</taxon>
        <taxon>Campylobacterota</taxon>
        <taxon>Desulfurellia</taxon>
        <taxon>Desulfurellales</taxon>
        <taxon>Hippeaceae</taxon>
        <taxon>Hippea</taxon>
    </lineage>
</organism>
<comment type="subcellular location">
    <subcellularLocation>
        <location evidence="3">Cytoplasm</location>
    </subcellularLocation>
</comment>
<keyword evidence="3" id="KW-0961">Cell wall biogenesis/degradation</keyword>
<dbReference type="CDD" id="cd22533">
    <property type="entry name" value="KH-II_YlqC-like"/>
    <property type="match status" value="1"/>
</dbReference>
<keyword evidence="3" id="KW-0133">Cell shape</keyword>
<dbReference type="PANTHER" id="PTHR34654:SF1">
    <property type="entry name" value="RNA-BINDING PROTEIN KHPA"/>
    <property type="match status" value="1"/>
</dbReference>
<dbReference type="NCBIfam" id="NF002201">
    <property type="entry name" value="PRK01064.1"/>
    <property type="match status" value="1"/>
</dbReference>
<dbReference type="OrthoDB" id="9812389at2"/>
<dbReference type="GO" id="GO:0005737">
    <property type="term" value="C:cytoplasm"/>
    <property type="evidence" value="ECO:0007669"/>
    <property type="project" value="UniProtKB-SubCell"/>
</dbReference>
<evidence type="ECO:0000256" key="1">
    <source>
        <dbReference type="ARBA" id="ARBA00022490"/>
    </source>
</evidence>
<dbReference type="InParanoid" id="F2LY90"/>
<dbReference type="GO" id="GO:0008360">
    <property type="term" value="P:regulation of cell shape"/>
    <property type="evidence" value="ECO:0007669"/>
    <property type="project" value="UniProtKB-KW"/>
</dbReference>
<evidence type="ECO:0000256" key="2">
    <source>
        <dbReference type="ARBA" id="ARBA00022884"/>
    </source>
</evidence>
<sequence>MKELISCIVNSLVDNQEAVKIKEIGGEKTTVIELAVDKNDLGKIIGKEGKTIKAIRTILNAASKKAGKKAVLEIIE</sequence>
<dbReference type="STRING" id="760142.Hipma_1457"/>
<evidence type="ECO:0000256" key="3">
    <source>
        <dbReference type="HAMAP-Rule" id="MF_00088"/>
    </source>
</evidence>
<keyword evidence="1 3" id="KW-0963">Cytoplasm</keyword>
<comment type="similarity">
    <text evidence="3">Belongs to the KhpA RNA-binding protein family.</text>
</comment>
<dbReference type="Gene3D" id="3.30.300.20">
    <property type="match status" value="1"/>
</dbReference>
<comment type="subunit">
    <text evidence="3">Forms a complex with KhpB.</text>
</comment>
<dbReference type="GO" id="GO:0071555">
    <property type="term" value="P:cell wall organization"/>
    <property type="evidence" value="ECO:0007669"/>
    <property type="project" value="UniProtKB-KW"/>
</dbReference>
<accession>F2LY90</accession>
<reference evidence="5" key="2">
    <citation type="submission" date="2011-03" db="EMBL/GenBank/DDBJ databases">
        <title>The complete genome of Hippea maritima DSM 10411.</title>
        <authorList>
            <consortium name="US DOE Joint Genome Institute (JGI-PGF)"/>
            <person name="Lucas S."/>
            <person name="Copeland A."/>
            <person name="Lapidus A."/>
            <person name="Bruce D."/>
            <person name="Goodwin L."/>
            <person name="Pitluck S."/>
            <person name="Peters L."/>
            <person name="Kyrpides N."/>
            <person name="Mavromatis K."/>
            <person name="Pagani I."/>
            <person name="Ivanova N."/>
            <person name="Mikhailova N."/>
            <person name="Lu M."/>
            <person name="Detter J.C."/>
            <person name="Tapia R."/>
            <person name="Han C."/>
            <person name="Land M."/>
            <person name="Hauser L."/>
            <person name="Markowitz V."/>
            <person name="Cheng J.-F."/>
            <person name="Hugenholtz P."/>
            <person name="Woyke T."/>
            <person name="Wu D."/>
            <person name="Spring S."/>
            <person name="Schroeder M."/>
            <person name="Brambilla E."/>
            <person name="Klenk H.-P."/>
            <person name="Eisen J.A."/>
        </authorList>
    </citation>
    <scope>NUCLEOTIDE SEQUENCE [LARGE SCALE GENOMIC DNA]</scope>
    <source>
        <strain evidence="5">ATCC 700847 / DSM 10411 / MH2</strain>
    </source>
</reference>
<dbReference type="eggNOG" id="COG1837">
    <property type="taxonomic scope" value="Bacteria"/>
</dbReference>
<keyword evidence="3" id="KW-0143">Chaperone</keyword>
<dbReference type="Proteomes" id="UP000008139">
    <property type="component" value="Chromosome"/>
</dbReference>
<dbReference type="SUPFAM" id="SSF54814">
    <property type="entry name" value="Prokaryotic type KH domain (KH-domain type II)"/>
    <property type="match status" value="1"/>
</dbReference>
<dbReference type="AlphaFoldDB" id="F2LY90"/>
<dbReference type="HOGENOM" id="CLU_132074_1_0_7"/>
<gene>
    <name evidence="3" type="primary">khpA</name>
    <name evidence="4" type="ordered locus">Hipma_1457</name>
</gene>
<dbReference type="InterPro" id="IPR020627">
    <property type="entry name" value="KhpA"/>
</dbReference>
<dbReference type="InterPro" id="IPR009019">
    <property type="entry name" value="KH_sf_prok-type"/>
</dbReference>
<comment type="function">
    <text evidence="3">A probable RNA chaperone. Forms a complex with KhpB which binds to cellular RNA and controls its expression. Plays a role in peptidoglycan (PG) homeostasis and cell length regulation.</text>
</comment>
<protein>
    <recommendedName>
        <fullName evidence="3">RNA-binding protein KhpA</fullName>
    </recommendedName>
    <alternativeName>
        <fullName evidence="3">KH-domain protein A</fullName>
    </alternativeName>
</protein>
<evidence type="ECO:0000313" key="4">
    <source>
        <dbReference type="EMBL" id="AEA34413.1"/>
    </source>
</evidence>
<keyword evidence="2 3" id="KW-0694">RNA-binding</keyword>
<dbReference type="GO" id="GO:0003723">
    <property type="term" value="F:RNA binding"/>
    <property type="evidence" value="ECO:0007669"/>
    <property type="project" value="UniProtKB-UniRule"/>
</dbReference>
<dbReference type="PANTHER" id="PTHR34654">
    <property type="entry name" value="UPF0109 PROTEIN SCO5592"/>
    <property type="match status" value="1"/>
</dbReference>
<dbReference type="HAMAP" id="MF_00088">
    <property type="entry name" value="KhpA"/>
    <property type="match status" value="1"/>
</dbReference>
<reference evidence="4 5" key="1">
    <citation type="journal article" date="2011" name="Stand. Genomic Sci.">
        <title>Complete genome sequence of the thermophilic sulfur-reducer Hippea maritima type strain (MH(2)).</title>
        <authorList>
            <person name="Huntemann M."/>
            <person name="Lu M."/>
            <person name="Nolan M."/>
            <person name="Lapidus A."/>
            <person name="Lucas S."/>
            <person name="Hammon N."/>
            <person name="Deshpande S."/>
            <person name="Cheng J.F."/>
            <person name="Tapia R."/>
            <person name="Han C."/>
            <person name="Goodwin L."/>
            <person name="Pitluck S."/>
            <person name="Liolios K."/>
            <person name="Pagani I."/>
            <person name="Ivanova N."/>
            <person name="Ovchinikova G."/>
            <person name="Pati A."/>
            <person name="Chen A."/>
            <person name="Palaniappan K."/>
            <person name="Land M."/>
            <person name="Hauser L."/>
            <person name="Jeffries C.D."/>
            <person name="Detter J.C."/>
            <person name="Brambilla E.M."/>
            <person name="Rohde M."/>
            <person name="Spring S."/>
            <person name="Goker M."/>
            <person name="Woyke T."/>
            <person name="Bristow J."/>
            <person name="Eisen J.A."/>
            <person name="Markowitz V."/>
            <person name="Hugenholtz P."/>
            <person name="Kyrpides N.C."/>
            <person name="Klenk H.P."/>
            <person name="Mavromatis K."/>
        </authorList>
    </citation>
    <scope>NUCLEOTIDE SEQUENCE [LARGE SCALE GENOMIC DNA]</scope>
    <source>
        <strain evidence="5">ATCC 700847 / DSM 10411 / MH2</strain>
    </source>
</reference>
<dbReference type="PROSITE" id="PS50084">
    <property type="entry name" value="KH_TYPE_1"/>
    <property type="match status" value="1"/>
</dbReference>
<dbReference type="InterPro" id="IPR015946">
    <property type="entry name" value="KH_dom-like_a/b"/>
</dbReference>
<name>F2LY90_HIPMA</name>
<dbReference type="GO" id="GO:0009252">
    <property type="term" value="P:peptidoglycan biosynthetic process"/>
    <property type="evidence" value="ECO:0007669"/>
    <property type="project" value="UniProtKB-UniRule"/>
</dbReference>